<evidence type="ECO:0000313" key="2">
    <source>
        <dbReference type="Proteomes" id="UP000247810"/>
    </source>
</evidence>
<dbReference type="OrthoDB" id="9975943at2759"/>
<organism evidence="1 2">
    <name type="scientific">Aspergillus ellipticus CBS 707.79</name>
    <dbReference type="NCBI Taxonomy" id="1448320"/>
    <lineage>
        <taxon>Eukaryota</taxon>
        <taxon>Fungi</taxon>
        <taxon>Dikarya</taxon>
        <taxon>Ascomycota</taxon>
        <taxon>Pezizomycotina</taxon>
        <taxon>Eurotiomycetes</taxon>
        <taxon>Eurotiomycetidae</taxon>
        <taxon>Eurotiales</taxon>
        <taxon>Aspergillaceae</taxon>
        <taxon>Aspergillus</taxon>
        <taxon>Aspergillus subgen. Circumdati</taxon>
    </lineage>
</organism>
<dbReference type="EMBL" id="KZ825808">
    <property type="protein sequence ID" value="PYH98847.1"/>
    <property type="molecule type" value="Genomic_DNA"/>
</dbReference>
<dbReference type="AlphaFoldDB" id="A0A319DXD4"/>
<keyword evidence="2" id="KW-1185">Reference proteome</keyword>
<dbReference type="Proteomes" id="UP000247810">
    <property type="component" value="Unassembled WGS sequence"/>
</dbReference>
<dbReference type="Gene3D" id="3.40.50.720">
    <property type="entry name" value="NAD(P)-binding Rossmann-like Domain"/>
    <property type="match status" value="1"/>
</dbReference>
<sequence length="242" mass="26227">MRLILTGATGLVGSAVLSHILSLPQEQVSQLFILSRSPVPMAVIMHQDFSQYPEDLLEKLQDTDGCIWAQGISQTQVSKEEYVKITLNYPLAAAKAFSGLSDSFNFVYVSGEGATQKPGSFTPLFGRVKGQCESALIDLSHTHPSLKPYCVRPAFVDAHRDNRVLEHTLHRPDQRTVSKRLTRGVLGPVVRSTMSSQVSPTKVLGKFLSELAGGDGSPLSGEGVFGDGWIVSIAAFRRMAGL</sequence>
<evidence type="ECO:0008006" key="3">
    <source>
        <dbReference type="Google" id="ProtNLM"/>
    </source>
</evidence>
<protein>
    <recommendedName>
        <fullName evidence="3">Nucleoside-diphosphate-sugar epimerase</fullName>
    </recommendedName>
</protein>
<dbReference type="SUPFAM" id="SSF51735">
    <property type="entry name" value="NAD(P)-binding Rossmann-fold domains"/>
    <property type="match status" value="1"/>
</dbReference>
<proteinExistence type="predicted"/>
<name>A0A319DXD4_9EURO</name>
<gene>
    <name evidence="1" type="ORF">BO71DRAFT_394997</name>
</gene>
<evidence type="ECO:0000313" key="1">
    <source>
        <dbReference type="EMBL" id="PYH98847.1"/>
    </source>
</evidence>
<dbReference type="InterPro" id="IPR036291">
    <property type="entry name" value="NAD(P)-bd_dom_sf"/>
</dbReference>
<dbReference type="PANTHER" id="PTHR14097:SF8">
    <property type="entry name" value="NAD(P)-BINDING DOMAIN-CONTAINING PROTEIN"/>
    <property type="match status" value="1"/>
</dbReference>
<accession>A0A319DXD4</accession>
<reference evidence="1 2" key="1">
    <citation type="submission" date="2018-02" db="EMBL/GenBank/DDBJ databases">
        <title>The genomes of Aspergillus section Nigri reveals drivers in fungal speciation.</title>
        <authorList>
            <consortium name="DOE Joint Genome Institute"/>
            <person name="Vesth T.C."/>
            <person name="Nybo J."/>
            <person name="Theobald S."/>
            <person name="Brandl J."/>
            <person name="Frisvad J.C."/>
            <person name="Nielsen K.F."/>
            <person name="Lyhne E.K."/>
            <person name="Kogle M.E."/>
            <person name="Kuo A."/>
            <person name="Riley R."/>
            <person name="Clum A."/>
            <person name="Nolan M."/>
            <person name="Lipzen A."/>
            <person name="Salamov A."/>
            <person name="Henrissat B."/>
            <person name="Wiebenga A."/>
            <person name="De vries R.P."/>
            <person name="Grigoriev I.V."/>
            <person name="Mortensen U.H."/>
            <person name="Andersen M.R."/>
            <person name="Baker S.E."/>
        </authorList>
    </citation>
    <scope>NUCLEOTIDE SEQUENCE [LARGE SCALE GENOMIC DNA]</scope>
    <source>
        <strain evidence="1 2">CBS 707.79</strain>
    </source>
</reference>
<dbReference type="PANTHER" id="PTHR14097">
    <property type="entry name" value="OXIDOREDUCTASE HTATIP2"/>
    <property type="match status" value="1"/>
</dbReference>
<dbReference type="VEuPathDB" id="FungiDB:BO71DRAFT_394997"/>